<keyword evidence="10" id="KW-1185">Reference proteome</keyword>
<evidence type="ECO:0000256" key="1">
    <source>
        <dbReference type="ARBA" id="ARBA00004141"/>
    </source>
</evidence>
<keyword evidence="9" id="KW-0732">Signal</keyword>
<comment type="similarity">
    <text evidence="2">Belongs to the prominin family.</text>
</comment>
<dbReference type="Pfam" id="PF05478">
    <property type="entry name" value="Prominin"/>
    <property type="match status" value="1"/>
</dbReference>
<keyword evidence="6" id="KW-0325">Glycoprotein</keyword>
<dbReference type="AlphaFoldDB" id="A0A6J0C0F4"/>
<evidence type="ECO:0000256" key="8">
    <source>
        <dbReference type="SAM" id="Phobius"/>
    </source>
</evidence>
<evidence type="ECO:0000256" key="3">
    <source>
        <dbReference type="ARBA" id="ARBA00022692"/>
    </source>
</evidence>
<feature type="signal peptide" evidence="9">
    <location>
        <begin position="1"/>
        <end position="18"/>
    </location>
</feature>
<dbReference type="Proteomes" id="UP000829291">
    <property type="component" value="Chromosome 6"/>
</dbReference>
<dbReference type="PANTHER" id="PTHR22730:SF1">
    <property type="entry name" value="PROMININ-LIKE PROTEIN"/>
    <property type="match status" value="1"/>
</dbReference>
<dbReference type="InterPro" id="IPR008795">
    <property type="entry name" value="Prominin"/>
</dbReference>
<sequence length="872" mass="97050">MLLFQVIIVIIGSLKSSASQDTNELDLITSNNCSTIDNFDVPRNLTTELDLQENEESEDSIPDETLSDDTRDNTNVSHLKTLDLPKDWERIPKLKFPKTLQDDRYKMVSLHLDQGLFVFDFLRGFLSMVQPNDVPIGLLRDVFSDGLTVSKLVSQSANVEVGFLALVGICCLLATVIPATEIWLTCRPSHLDSEPSQHPGILSFLLGVCVSVLGSGMLTMMACNETAGAAVEKIPATMQTALEDLGHYHTGTTTQLRLTLTRSLDVASEAVLADLDNVEELLGKPVQEELSAQTGLDVALDALLDVGNATTELSSRAETLFKTTEKARTSGEEVGREAGELRRQLETAARGCPPPDRALCATLDPSGLHLAIRLDRLLKDERLLRLRGTGKENLTESGRQVRGEYLYVPHHVARTTLDARNEIRREISNARNRVTEEARGLDTSSTELSKHLETARRVINEVVPHLATFEQTRWLIGIGTVLAVFIVWMLLLSALCCRCGATEDKVRPTLLSAVILSCIVSVGLWAVILADLTLTTHTEMLLCRPLHDPEYRTVEALLETRGFLEKPLGVPLKELLSRCEQNQAAYPVYHLGGSTTLEHLTAHWTWPGLAKAMHKLKVDLKGLRILTPNLQVRLQNLLYASGSNLTEHRTRIQGPVLNKDLSALSEQLDNVARQIRDHSTARNLDAIAATARSLLDRKVRPLMKMHEDLVYQLTTLELQLQPLQRQVNQSISHLKTIQFYIDNQGEKIAQMKTKAYVDRIGSYLDQWRVHVLAEMGTGVARCRPLWDVIDGVRLLLCHHVLGPLNGFWFATVLCALVLMASTPLAHLLASVHKPEDMKKETVLLPSRMESPDTITMDRETWRTPETPPSDGW</sequence>
<feature type="compositionally biased region" description="Acidic residues" evidence="7">
    <location>
        <begin position="51"/>
        <end position="67"/>
    </location>
</feature>
<organism evidence="11">
    <name type="scientific">Neodiprion lecontei</name>
    <name type="common">Redheaded pine sawfly</name>
    <dbReference type="NCBI Taxonomy" id="441921"/>
    <lineage>
        <taxon>Eukaryota</taxon>
        <taxon>Metazoa</taxon>
        <taxon>Ecdysozoa</taxon>
        <taxon>Arthropoda</taxon>
        <taxon>Hexapoda</taxon>
        <taxon>Insecta</taxon>
        <taxon>Pterygota</taxon>
        <taxon>Neoptera</taxon>
        <taxon>Endopterygota</taxon>
        <taxon>Hymenoptera</taxon>
        <taxon>Tenthredinoidea</taxon>
        <taxon>Diprionidae</taxon>
        <taxon>Diprioninae</taxon>
        <taxon>Neodiprion</taxon>
    </lineage>
</organism>
<dbReference type="RefSeq" id="XP_015520017.2">
    <property type="nucleotide sequence ID" value="XM_015664531.2"/>
</dbReference>
<evidence type="ECO:0000256" key="4">
    <source>
        <dbReference type="ARBA" id="ARBA00022989"/>
    </source>
</evidence>
<accession>A0A6J0C0F4</accession>
<gene>
    <name evidence="11" type="primary">LOC107224468</name>
</gene>
<evidence type="ECO:0000256" key="2">
    <source>
        <dbReference type="ARBA" id="ARBA00006058"/>
    </source>
</evidence>
<name>A0A6J0C0F4_NEOLC</name>
<evidence type="ECO:0000256" key="9">
    <source>
        <dbReference type="SAM" id="SignalP"/>
    </source>
</evidence>
<evidence type="ECO:0000256" key="5">
    <source>
        <dbReference type="ARBA" id="ARBA00023136"/>
    </source>
</evidence>
<keyword evidence="4 8" id="KW-1133">Transmembrane helix</keyword>
<feature type="transmembrane region" description="Helical" evidence="8">
    <location>
        <begin position="509"/>
        <end position="530"/>
    </location>
</feature>
<dbReference type="GO" id="GO:0016020">
    <property type="term" value="C:membrane"/>
    <property type="evidence" value="ECO:0007669"/>
    <property type="project" value="UniProtKB-SubCell"/>
</dbReference>
<feature type="region of interest" description="Disordered" evidence="7">
    <location>
        <begin position="51"/>
        <end position="73"/>
    </location>
</feature>
<keyword evidence="3 8" id="KW-0812">Transmembrane</keyword>
<feature type="transmembrane region" description="Helical" evidence="8">
    <location>
        <begin position="474"/>
        <end position="497"/>
    </location>
</feature>
<dbReference type="KEGG" id="nlo:107224468"/>
<dbReference type="GeneID" id="107224468"/>
<comment type="subcellular location">
    <subcellularLocation>
        <location evidence="1">Membrane</location>
        <topology evidence="1">Multi-pass membrane protein</topology>
    </subcellularLocation>
</comment>
<keyword evidence="5 8" id="KW-0472">Membrane</keyword>
<dbReference type="InParanoid" id="A0A6J0C0F4"/>
<feature type="transmembrane region" description="Helical" evidence="8">
    <location>
        <begin position="807"/>
        <end position="829"/>
    </location>
</feature>
<proteinExistence type="inferred from homology"/>
<dbReference type="OrthoDB" id="8188647at2759"/>
<evidence type="ECO:0000256" key="7">
    <source>
        <dbReference type="SAM" id="MobiDB-lite"/>
    </source>
</evidence>
<protein>
    <submittedName>
        <fullName evidence="11">Prominin-1-A isoform X1</fullName>
    </submittedName>
</protein>
<evidence type="ECO:0000256" key="6">
    <source>
        <dbReference type="ARBA" id="ARBA00023180"/>
    </source>
</evidence>
<evidence type="ECO:0000313" key="11">
    <source>
        <dbReference type="RefSeq" id="XP_015520017.2"/>
    </source>
</evidence>
<reference evidence="11" key="1">
    <citation type="submission" date="2025-08" db="UniProtKB">
        <authorList>
            <consortium name="RefSeq"/>
        </authorList>
    </citation>
    <scope>IDENTIFICATION</scope>
    <source>
        <tissue evidence="11">Thorax and Abdomen</tissue>
    </source>
</reference>
<evidence type="ECO:0000313" key="10">
    <source>
        <dbReference type="Proteomes" id="UP000829291"/>
    </source>
</evidence>
<feature type="chain" id="PRO_5045271421" evidence="9">
    <location>
        <begin position="19"/>
        <end position="872"/>
    </location>
</feature>
<dbReference type="PANTHER" id="PTHR22730">
    <property type="entry name" value="PROMININ PROM PROTEIN"/>
    <property type="match status" value="1"/>
</dbReference>